<feature type="coiled-coil region" evidence="1">
    <location>
        <begin position="33"/>
        <end position="67"/>
    </location>
</feature>
<keyword evidence="3" id="KW-1185">Reference proteome</keyword>
<organism evidence="2 3">
    <name type="scientific">Legionella nautarum</name>
    <dbReference type="NCBI Taxonomy" id="45070"/>
    <lineage>
        <taxon>Bacteria</taxon>
        <taxon>Pseudomonadati</taxon>
        <taxon>Pseudomonadota</taxon>
        <taxon>Gammaproteobacteria</taxon>
        <taxon>Legionellales</taxon>
        <taxon>Legionellaceae</taxon>
        <taxon>Legionella</taxon>
    </lineage>
</organism>
<dbReference type="RefSeq" id="WP_058506084.1">
    <property type="nucleotide sequence ID" value="NZ_CAAAIF010000015.1"/>
</dbReference>
<evidence type="ECO:0000313" key="3">
    <source>
        <dbReference type="Proteomes" id="UP000054725"/>
    </source>
</evidence>
<dbReference type="InterPro" id="IPR023220">
    <property type="entry name" value="T4SS_VirB5-domain"/>
</dbReference>
<dbReference type="PATRIC" id="fig|45070.6.peg.3280"/>
<sequence>MKKRQILITLVVFFFSSVIYADLLTIVEDAKLLDATLEQIKQIKAIQSKLKNQLKVLDNQKKLLESSNKAMTGHYNYGTIDNPLLKNWQHSGKNWDSLLEGTDKDALTRLKKQIASEFPLSDANKLFTLQNSEQTKLFNLLSKATLASRASQTLAYNSVDDELLLLEQLQERIEQTPNQKAILDLIARIQIEEAKLSAYQIKANAVNAQLSSLQSQQELTDAKWANDFFKWHN</sequence>
<gene>
    <name evidence="2" type="primary">lvhB_2</name>
    <name evidence="2" type="ORF">Lnau_3107</name>
</gene>
<protein>
    <submittedName>
        <fullName evidence="2">Vir protein B5</fullName>
    </submittedName>
</protein>
<keyword evidence="1" id="KW-0175">Coiled coil</keyword>
<proteinExistence type="predicted"/>
<dbReference type="Proteomes" id="UP000054725">
    <property type="component" value="Unassembled WGS sequence"/>
</dbReference>
<comment type="caution">
    <text evidence="2">The sequence shown here is derived from an EMBL/GenBank/DDBJ whole genome shotgun (WGS) entry which is preliminary data.</text>
</comment>
<dbReference type="OrthoDB" id="9976637at2"/>
<reference evidence="2 3" key="1">
    <citation type="submission" date="2015-11" db="EMBL/GenBank/DDBJ databases">
        <title>Genomic analysis of 38 Legionella species identifies large and diverse effector repertoires.</title>
        <authorList>
            <person name="Burstein D."/>
            <person name="Amaro F."/>
            <person name="Zusman T."/>
            <person name="Lifshitz Z."/>
            <person name="Cohen O."/>
            <person name="Gilbert J.A."/>
            <person name="Pupko T."/>
            <person name="Shuman H.A."/>
            <person name="Segal G."/>
        </authorList>
    </citation>
    <scope>NUCLEOTIDE SEQUENCE [LARGE SCALE GENOMIC DNA]</scope>
    <source>
        <strain evidence="2 3">ATCC 49506</strain>
    </source>
</reference>
<dbReference type="Pfam" id="PF07996">
    <property type="entry name" value="T4SS"/>
    <property type="match status" value="1"/>
</dbReference>
<name>A0A0W0WIK4_9GAMM</name>
<dbReference type="AlphaFoldDB" id="A0A0W0WIK4"/>
<dbReference type="STRING" id="45070.Lnau_3107"/>
<dbReference type="EMBL" id="LNYO01000027">
    <property type="protein sequence ID" value="KTD32196.1"/>
    <property type="molecule type" value="Genomic_DNA"/>
</dbReference>
<evidence type="ECO:0000256" key="1">
    <source>
        <dbReference type="SAM" id="Coils"/>
    </source>
</evidence>
<dbReference type="SUPFAM" id="SSF101082">
    <property type="entry name" value="Typo IV secretion system protein TraC"/>
    <property type="match status" value="1"/>
</dbReference>
<accession>A0A0W0WIK4</accession>
<dbReference type="InterPro" id="IPR014158">
    <property type="entry name" value="T4SS_VirB5"/>
</dbReference>
<evidence type="ECO:0000313" key="2">
    <source>
        <dbReference type="EMBL" id="KTD32196.1"/>
    </source>
</evidence>
<dbReference type="Gene3D" id="1.20.58.430">
    <property type="entry name" value="Type IV secretion system, VirB5-domain"/>
    <property type="match status" value="1"/>
</dbReference>